<evidence type="ECO:0000313" key="3">
    <source>
        <dbReference type="EMBL" id="RUL89087.1"/>
    </source>
</evidence>
<keyword evidence="4" id="KW-1185">Reference proteome</keyword>
<proteinExistence type="predicted"/>
<sequence length="86" mass="9373">MTPPDHLVRGPGPCRGRGFGPWSRGSRGVGGRRPFHSTDRSTDRAGEIRRLPFSFCLPAFCLLPSSFCLPAFCLLPSSFFPLPPLG</sequence>
<evidence type="ECO:0000256" key="1">
    <source>
        <dbReference type="SAM" id="MobiDB-lite"/>
    </source>
</evidence>
<dbReference type="EMBL" id="RYZH01000005">
    <property type="protein sequence ID" value="RUL89087.1"/>
    <property type="molecule type" value="Genomic_DNA"/>
</dbReference>
<feature type="transmembrane region" description="Helical" evidence="2">
    <location>
        <begin position="55"/>
        <end position="80"/>
    </location>
</feature>
<dbReference type="Proteomes" id="UP000280296">
    <property type="component" value="Unassembled WGS sequence"/>
</dbReference>
<keyword evidence="2" id="KW-1133">Transmembrane helix</keyword>
<gene>
    <name evidence="3" type="ORF">TsocGM_04335</name>
</gene>
<protein>
    <submittedName>
        <fullName evidence="3">Uncharacterized protein</fullName>
    </submittedName>
</protein>
<keyword evidence="2" id="KW-0812">Transmembrane</keyword>
<evidence type="ECO:0000256" key="2">
    <source>
        <dbReference type="SAM" id="Phobius"/>
    </source>
</evidence>
<keyword evidence="2" id="KW-0472">Membrane</keyword>
<comment type="caution">
    <text evidence="3">The sequence shown here is derived from an EMBL/GenBank/DDBJ whole genome shotgun (WGS) entry which is preliminary data.</text>
</comment>
<dbReference type="AlphaFoldDB" id="A0A432MPJ4"/>
<accession>A0A432MPJ4</accession>
<evidence type="ECO:0000313" key="4">
    <source>
        <dbReference type="Proteomes" id="UP000280296"/>
    </source>
</evidence>
<reference evidence="3 4" key="2">
    <citation type="submission" date="2019-01" db="EMBL/GenBank/DDBJ databases">
        <title>Tautonia sociabilis, a novel thermotolerant planctomycete of Isosphaeraceae family, isolated from a 4000 m deep subterranean habitat.</title>
        <authorList>
            <person name="Kovaleva O.L."/>
            <person name="Elcheninov A.G."/>
            <person name="Van Heerden E."/>
            <person name="Toshchakov S.V."/>
            <person name="Novikov A."/>
            <person name="Bonch-Osmolovskaya E.A."/>
            <person name="Kublanov I.V."/>
        </authorList>
    </citation>
    <scope>NUCLEOTIDE SEQUENCE [LARGE SCALE GENOMIC DNA]</scope>
    <source>
        <strain evidence="3 4">GM2012</strain>
    </source>
</reference>
<reference evidence="3 4" key="1">
    <citation type="submission" date="2018-12" db="EMBL/GenBank/DDBJ databases">
        <authorList>
            <person name="Toschakov S.V."/>
        </authorList>
    </citation>
    <scope>NUCLEOTIDE SEQUENCE [LARGE SCALE GENOMIC DNA]</scope>
    <source>
        <strain evidence="3 4">GM2012</strain>
    </source>
</reference>
<name>A0A432MPJ4_9BACT</name>
<organism evidence="3 4">
    <name type="scientific">Tautonia sociabilis</name>
    <dbReference type="NCBI Taxonomy" id="2080755"/>
    <lineage>
        <taxon>Bacteria</taxon>
        <taxon>Pseudomonadati</taxon>
        <taxon>Planctomycetota</taxon>
        <taxon>Planctomycetia</taxon>
        <taxon>Isosphaerales</taxon>
        <taxon>Isosphaeraceae</taxon>
        <taxon>Tautonia</taxon>
    </lineage>
</organism>
<feature type="region of interest" description="Disordered" evidence="1">
    <location>
        <begin position="1"/>
        <end position="44"/>
    </location>
</feature>